<organism evidence="1 2">
    <name type="scientific">Fusarium keratoplasticum</name>
    <dbReference type="NCBI Taxonomy" id="1328300"/>
    <lineage>
        <taxon>Eukaryota</taxon>
        <taxon>Fungi</taxon>
        <taxon>Dikarya</taxon>
        <taxon>Ascomycota</taxon>
        <taxon>Pezizomycotina</taxon>
        <taxon>Sordariomycetes</taxon>
        <taxon>Hypocreomycetidae</taxon>
        <taxon>Hypocreales</taxon>
        <taxon>Nectriaceae</taxon>
        <taxon>Fusarium</taxon>
        <taxon>Fusarium solani species complex</taxon>
    </lineage>
</organism>
<proteinExistence type="predicted"/>
<evidence type="ECO:0000313" key="1">
    <source>
        <dbReference type="EMBL" id="KAI8680527.1"/>
    </source>
</evidence>
<accession>A0ACC0RET2</accession>
<keyword evidence="2" id="KW-1185">Reference proteome</keyword>
<name>A0ACC0RET2_9HYPO</name>
<reference evidence="1" key="1">
    <citation type="submission" date="2022-06" db="EMBL/GenBank/DDBJ databases">
        <title>Fusarium solani species complex genomes reveal bases of compartmentalisation and animal pathogenesis.</title>
        <authorList>
            <person name="Tsai I.J."/>
        </authorList>
    </citation>
    <scope>NUCLEOTIDE SEQUENCE</scope>
    <source>
        <strain evidence="1">Fu6.1</strain>
    </source>
</reference>
<comment type="caution">
    <text evidence="1">The sequence shown here is derived from an EMBL/GenBank/DDBJ whole genome shotgun (WGS) entry which is preliminary data.</text>
</comment>
<sequence>MVEPIKRNPHPDFQQVEASGPDWDPSKSFRYTKTADPNWKAGDGSNGLDPNMNMVPHVAIDPYEADRPAAFNYKILISSIVPRPIAFISTCSADGTSTNLAPFSYFNMINHDPPLFIVGFVGSIEHAKDTLRNIVESGECVINIISEGFAEAANATSASAPYGVSEWDLSGLTLVHDCETVRPARVGEAVVSIEAKLDMFKEYSSRNTSGKKTGTMVVLEGTRFWIRQDALNPEKSLVDPAVLRPISRLGGITYERVAEAFEALRPAI</sequence>
<protein>
    <submittedName>
        <fullName evidence="1">Flavin-Reduct domain-containing protein</fullName>
    </submittedName>
</protein>
<dbReference type="EMBL" id="CM046504">
    <property type="protein sequence ID" value="KAI8680527.1"/>
    <property type="molecule type" value="Genomic_DNA"/>
</dbReference>
<gene>
    <name evidence="1" type="ORF">NCS57_00334300</name>
</gene>
<evidence type="ECO:0000313" key="2">
    <source>
        <dbReference type="Proteomes" id="UP001065298"/>
    </source>
</evidence>
<dbReference type="Proteomes" id="UP001065298">
    <property type="component" value="Chromosome 2"/>
</dbReference>